<evidence type="ECO:0000256" key="2">
    <source>
        <dbReference type="ARBA" id="ARBA00022475"/>
    </source>
</evidence>
<comment type="catalytic activity">
    <reaction evidence="6">
        <text>adenosine 3',5'-bisphosphate + H2O = AMP + phosphate</text>
        <dbReference type="Rhea" id="RHEA:10040"/>
        <dbReference type="ChEBI" id="CHEBI:15377"/>
        <dbReference type="ChEBI" id="CHEBI:43474"/>
        <dbReference type="ChEBI" id="CHEBI:58343"/>
        <dbReference type="ChEBI" id="CHEBI:456215"/>
        <dbReference type="EC" id="3.1.3.7"/>
    </reaction>
</comment>
<dbReference type="InterPro" id="IPR006240">
    <property type="entry name" value="CysQ"/>
</dbReference>
<dbReference type="CDD" id="cd01638">
    <property type="entry name" value="CysQ"/>
    <property type="match status" value="1"/>
</dbReference>
<keyword evidence="4 6" id="KW-0378">Hydrolase</keyword>
<feature type="binding site" evidence="6">
    <location>
        <position position="89"/>
    </location>
    <ligand>
        <name>Mg(2+)</name>
        <dbReference type="ChEBI" id="CHEBI:18420"/>
        <label>1</label>
    </ligand>
</feature>
<dbReference type="Pfam" id="PF00459">
    <property type="entry name" value="Inositol_P"/>
    <property type="match status" value="1"/>
</dbReference>
<evidence type="ECO:0000256" key="5">
    <source>
        <dbReference type="ARBA" id="ARBA00023136"/>
    </source>
</evidence>
<dbReference type="PROSITE" id="PS00630">
    <property type="entry name" value="IMP_2"/>
    <property type="match status" value="1"/>
</dbReference>
<feature type="binding site" evidence="7">
    <location>
        <position position="89"/>
    </location>
    <ligand>
        <name>Mg(2+)</name>
        <dbReference type="ChEBI" id="CHEBI:18420"/>
        <label>1</label>
        <note>catalytic</note>
    </ligand>
</feature>
<accession>A0A853F136</accession>
<gene>
    <name evidence="6 8" type="primary">cysQ</name>
    <name evidence="8" type="ORF">H0A76_06990</name>
</gene>
<dbReference type="PANTHER" id="PTHR43028:SF5">
    <property type="entry name" value="3'(2'),5'-BISPHOSPHATE NUCLEOTIDASE 1"/>
    <property type="match status" value="1"/>
</dbReference>
<comment type="cofactor">
    <cofactor evidence="6 7">
        <name>Mg(2+)</name>
        <dbReference type="ChEBI" id="CHEBI:18420"/>
    </cofactor>
</comment>
<dbReference type="AlphaFoldDB" id="A0A853F136"/>
<dbReference type="HAMAP" id="MF_02095">
    <property type="entry name" value="CysQ"/>
    <property type="match status" value="1"/>
</dbReference>
<dbReference type="Gene3D" id="3.30.540.10">
    <property type="entry name" value="Fructose-1,6-Bisphosphatase, subunit A, domain 1"/>
    <property type="match status" value="1"/>
</dbReference>
<dbReference type="PRINTS" id="PR00377">
    <property type="entry name" value="IMPHPHTASES"/>
</dbReference>
<organism evidence="8 9">
    <name type="scientific">Candidatus Thiodubiliella endoseptemdiera</name>
    <dbReference type="NCBI Taxonomy" id="2738886"/>
    <lineage>
        <taxon>Bacteria</taxon>
        <taxon>Pseudomonadati</taxon>
        <taxon>Pseudomonadota</taxon>
        <taxon>Gammaproteobacteria</taxon>
        <taxon>Candidatus Pseudothioglobaceae</taxon>
        <taxon>Candidatus Thiodubiliella</taxon>
    </lineage>
</organism>
<dbReference type="GO" id="GO:0008441">
    <property type="term" value="F:3'(2'),5'-bisphosphate nucleotidase activity"/>
    <property type="evidence" value="ECO:0007669"/>
    <property type="project" value="UniProtKB-UniRule"/>
</dbReference>
<sequence length="256" mass="28827">MTFDKILPQLITLTTEVGDEILSHYKTDIQIEIKADETPLTIADKHAHQSIVNALSKLTPTVPILSEESDKITFKERSKWDEYWLIDPLDGTKDFIEQTGEFCICIAYIKNHTAIFGLVYAPISRTHYYGFDGQSHQYHNGNHKRIKASAAKQTLRIIIGHHSLHNPKLQTHLAKLGEYRLNHLGSALKFCEIAQGNYDYYPRFGPCSEWDTAAGGCILQNAGGSVVDENGEPLRYNAQESLLSPTFFAFGLNKSK</sequence>
<dbReference type="EC" id="3.1.3.7" evidence="6"/>
<evidence type="ECO:0000256" key="1">
    <source>
        <dbReference type="ARBA" id="ARBA00005289"/>
    </source>
</evidence>
<dbReference type="GO" id="GO:0000103">
    <property type="term" value="P:sulfate assimilation"/>
    <property type="evidence" value="ECO:0007669"/>
    <property type="project" value="TreeGrafter"/>
</dbReference>
<keyword evidence="2 6" id="KW-1003">Cell membrane</keyword>
<name>A0A853F136_9GAMM</name>
<feature type="binding site" evidence="6">
    <location>
        <position position="67"/>
    </location>
    <ligand>
        <name>Mg(2+)</name>
        <dbReference type="ChEBI" id="CHEBI:18420"/>
        <label>1</label>
    </ligand>
</feature>
<comment type="subcellular location">
    <subcellularLocation>
        <location evidence="6">Cell inner membrane</location>
        <topology evidence="6">Peripheral membrane protein</topology>
        <orientation evidence="6">Cytoplasmic side</orientation>
    </subcellularLocation>
</comment>
<feature type="binding site" evidence="6">
    <location>
        <position position="67"/>
    </location>
    <ligand>
        <name>substrate</name>
    </ligand>
</feature>
<dbReference type="SUPFAM" id="SSF56655">
    <property type="entry name" value="Carbohydrate phosphatase"/>
    <property type="match status" value="1"/>
</dbReference>
<proteinExistence type="inferred from homology"/>
<evidence type="ECO:0000313" key="8">
    <source>
        <dbReference type="EMBL" id="NYT27653.1"/>
    </source>
</evidence>
<comment type="caution">
    <text evidence="8">The sequence shown here is derived from an EMBL/GenBank/DDBJ whole genome shotgun (WGS) entry which is preliminary data.</text>
</comment>
<feature type="binding site" evidence="6">
    <location>
        <begin position="89"/>
        <end position="92"/>
    </location>
    <ligand>
        <name>substrate</name>
    </ligand>
</feature>
<dbReference type="GO" id="GO:0050427">
    <property type="term" value="P:3'-phosphoadenosine 5'-phosphosulfate metabolic process"/>
    <property type="evidence" value="ECO:0007669"/>
    <property type="project" value="TreeGrafter"/>
</dbReference>
<keyword evidence="6 7" id="KW-0479">Metal-binding</keyword>
<evidence type="ECO:0000256" key="3">
    <source>
        <dbReference type="ARBA" id="ARBA00022519"/>
    </source>
</evidence>
<reference evidence="8 9" key="1">
    <citation type="submission" date="2020-05" db="EMBL/GenBank/DDBJ databases">
        <title>Horizontal transmission and recombination maintain forever young bacterial symbiont genomes.</title>
        <authorList>
            <person name="Russell S.L."/>
            <person name="Pepper-Tunick E."/>
            <person name="Svedberg J."/>
            <person name="Byrne A."/>
            <person name="Ruelas Castillo J."/>
            <person name="Vollmers C."/>
            <person name="Beinart R.A."/>
            <person name="Corbett-Detig R."/>
        </authorList>
    </citation>
    <scope>NUCLEOTIDE SEQUENCE [LARGE SCALE GENOMIC DNA]</scope>
    <source>
        <strain evidence="8">455</strain>
    </source>
</reference>
<keyword evidence="5 6" id="KW-0472">Membrane</keyword>
<keyword evidence="6 7" id="KW-0460">Magnesium</keyword>
<evidence type="ECO:0000256" key="6">
    <source>
        <dbReference type="HAMAP-Rule" id="MF_02095"/>
    </source>
</evidence>
<evidence type="ECO:0000313" key="9">
    <source>
        <dbReference type="Proteomes" id="UP000568751"/>
    </source>
</evidence>
<feature type="binding site" evidence="6">
    <location>
        <position position="211"/>
    </location>
    <ligand>
        <name>Mg(2+)</name>
        <dbReference type="ChEBI" id="CHEBI:18420"/>
        <label>2</label>
    </ligand>
</feature>
<dbReference type="InterPro" id="IPR000760">
    <property type="entry name" value="Inositol_monophosphatase-like"/>
</dbReference>
<evidence type="ECO:0000256" key="7">
    <source>
        <dbReference type="PIRSR" id="PIRSR600760-2"/>
    </source>
</evidence>
<comment type="similarity">
    <text evidence="1 6">Belongs to the inositol monophosphatase superfamily. CysQ family.</text>
</comment>
<feature type="binding site" evidence="6">
    <location>
        <position position="87"/>
    </location>
    <ligand>
        <name>Mg(2+)</name>
        <dbReference type="ChEBI" id="CHEBI:18420"/>
        <label>2</label>
    </ligand>
</feature>
<dbReference type="RefSeq" id="WP_369149992.1">
    <property type="nucleotide sequence ID" value="NZ_OZ156463.1"/>
</dbReference>
<dbReference type="InterPro" id="IPR020550">
    <property type="entry name" value="Inositol_monophosphatase_CS"/>
</dbReference>
<comment type="function">
    <text evidence="6">Converts adenosine-3',5'-bisphosphate (PAP) to AMP.</text>
</comment>
<feature type="binding site" evidence="7">
    <location>
        <position position="87"/>
    </location>
    <ligand>
        <name>Mg(2+)</name>
        <dbReference type="ChEBI" id="CHEBI:18420"/>
        <label>1</label>
        <note>catalytic</note>
    </ligand>
</feature>
<dbReference type="EMBL" id="JACCHT010000001">
    <property type="protein sequence ID" value="NYT27653.1"/>
    <property type="molecule type" value="Genomic_DNA"/>
</dbReference>
<feature type="binding site" evidence="7">
    <location>
        <position position="211"/>
    </location>
    <ligand>
        <name>Mg(2+)</name>
        <dbReference type="ChEBI" id="CHEBI:18420"/>
        <label>1</label>
        <note>catalytic</note>
    </ligand>
</feature>
<dbReference type="Gene3D" id="3.40.190.80">
    <property type="match status" value="1"/>
</dbReference>
<dbReference type="GO" id="GO:0005886">
    <property type="term" value="C:plasma membrane"/>
    <property type="evidence" value="ECO:0007669"/>
    <property type="project" value="UniProtKB-SubCell"/>
</dbReference>
<dbReference type="PANTHER" id="PTHR43028">
    <property type="entry name" value="3'(2'),5'-BISPHOSPHATE NUCLEOTIDASE 1"/>
    <property type="match status" value="1"/>
</dbReference>
<feature type="binding site" evidence="6 7">
    <location>
        <position position="90"/>
    </location>
    <ligand>
        <name>Mg(2+)</name>
        <dbReference type="ChEBI" id="CHEBI:18420"/>
        <label>2</label>
    </ligand>
</feature>
<dbReference type="GO" id="GO:0000287">
    <property type="term" value="F:magnesium ion binding"/>
    <property type="evidence" value="ECO:0007669"/>
    <property type="project" value="UniProtKB-UniRule"/>
</dbReference>
<dbReference type="NCBIfam" id="TIGR01331">
    <property type="entry name" value="bisphos_cysQ"/>
    <property type="match status" value="1"/>
</dbReference>
<feature type="binding site" evidence="6">
    <location>
        <position position="87"/>
    </location>
    <ligand>
        <name>Mg(2+)</name>
        <dbReference type="ChEBI" id="CHEBI:18420"/>
        <label>1</label>
    </ligand>
</feature>
<dbReference type="InterPro" id="IPR050725">
    <property type="entry name" value="CysQ/Inositol_MonoPase"/>
</dbReference>
<feature type="binding site" evidence="6">
    <location>
        <position position="211"/>
    </location>
    <ligand>
        <name>substrate</name>
    </ligand>
</feature>
<dbReference type="Proteomes" id="UP000568751">
    <property type="component" value="Unassembled WGS sequence"/>
</dbReference>
<dbReference type="GO" id="GO:0046854">
    <property type="term" value="P:phosphatidylinositol phosphate biosynthetic process"/>
    <property type="evidence" value="ECO:0007669"/>
    <property type="project" value="InterPro"/>
</dbReference>
<evidence type="ECO:0000256" key="4">
    <source>
        <dbReference type="ARBA" id="ARBA00022801"/>
    </source>
</evidence>
<protein>
    <recommendedName>
        <fullName evidence="6">3'(2'),5'-bisphosphate nucleotidase CysQ</fullName>
        <ecNumber evidence="6">3.1.3.7</ecNumber>
    </recommendedName>
    <alternativeName>
        <fullName evidence="6">3'(2'),5-bisphosphonucleoside 3'(2')-phosphohydrolase</fullName>
    </alternativeName>
    <alternativeName>
        <fullName evidence="6">3'-phosphoadenosine 5'-phosphate phosphatase</fullName>
        <shortName evidence="6">PAP phosphatase</shortName>
    </alternativeName>
</protein>
<keyword evidence="3 6" id="KW-0997">Cell inner membrane</keyword>
<feature type="binding site" evidence="7">
    <location>
        <position position="67"/>
    </location>
    <ligand>
        <name>Mg(2+)</name>
        <dbReference type="ChEBI" id="CHEBI:18420"/>
        <label>1</label>
        <note>catalytic</note>
    </ligand>
</feature>